<reference evidence="2 3" key="1">
    <citation type="submission" date="2015-03" db="EMBL/GenBank/DDBJ databases">
        <title>Draft genome sequence of Luteibacter yeojuensis strain SU11.</title>
        <authorList>
            <person name="Sulaiman J."/>
            <person name="Priya K."/>
            <person name="Chan K.-G."/>
        </authorList>
    </citation>
    <scope>NUCLEOTIDE SEQUENCE [LARGE SCALE GENOMIC DNA]</scope>
    <source>
        <strain evidence="2 3">SU11</strain>
    </source>
</reference>
<dbReference type="RefSeq" id="WP_045830481.1">
    <property type="nucleotide sequence ID" value="NZ_JZRB01000034.1"/>
</dbReference>
<dbReference type="AlphaFoldDB" id="A0A0F3KFP6"/>
<dbReference type="EMBL" id="JZRB01000034">
    <property type="protein sequence ID" value="KJV30028.1"/>
    <property type="molecule type" value="Genomic_DNA"/>
</dbReference>
<feature type="region of interest" description="Disordered" evidence="1">
    <location>
        <begin position="468"/>
        <end position="492"/>
    </location>
</feature>
<dbReference type="Proteomes" id="UP000033651">
    <property type="component" value="Unassembled WGS sequence"/>
</dbReference>
<gene>
    <name evidence="2" type="ORF">VI08_15305</name>
</gene>
<evidence type="ECO:0008006" key="4">
    <source>
        <dbReference type="Google" id="ProtNLM"/>
    </source>
</evidence>
<evidence type="ECO:0000256" key="1">
    <source>
        <dbReference type="SAM" id="MobiDB-lite"/>
    </source>
</evidence>
<keyword evidence="3" id="KW-1185">Reference proteome</keyword>
<dbReference type="PATRIC" id="fig|345309.4.peg.2667"/>
<accession>A0A0F3KFP6</accession>
<comment type="caution">
    <text evidence="2">The sequence shown here is derived from an EMBL/GenBank/DDBJ whole genome shotgun (WGS) entry which is preliminary data.</text>
</comment>
<name>A0A0F3KFP6_9GAMM</name>
<organism evidence="2 3">
    <name type="scientific">Luteibacter yeojuensis</name>
    <dbReference type="NCBI Taxonomy" id="345309"/>
    <lineage>
        <taxon>Bacteria</taxon>
        <taxon>Pseudomonadati</taxon>
        <taxon>Pseudomonadota</taxon>
        <taxon>Gammaproteobacteria</taxon>
        <taxon>Lysobacterales</taxon>
        <taxon>Rhodanobacteraceae</taxon>
        <taxon>Luteibacter</taxon>
    </lineage>
</organism>
<proteinExistence type="predicted"/>
<sequence length="630" mass="66308">MIDAQGSASAQGTGGLRRLVEDELDASRQTAALNTDVRRLMDSLRSAKRRFSEFGDAAVSEFGRVGAAMAGLGKTIATMDLGRIATRELHASASLDRELIRAGMAHNMSREERSATRQDLWEIARSSGNNVHETASSYRALSDAGWSPKDAIRGAMAADSIATITGNSVTSSIDGLKAAKVVMDASWDLPGDIAFVAEKLVVASTAIDVSVNDLAVSLNKFGPKVIERLGIDRTLSLAAVTYSSTTDPQVRDSMLRSSASLLNSQDDLVEIARSTGVSYQEKSGARRDPLRFLNEVSAYLGKLESRKQREEAITSISSRIGPESRTFFEFAMKKNRVEELSATEAKVRTSSALASSYLAQNQESSSAVAGRVSNTVSELVDRASVPINKLLATAGKELLEMNPSGETSLGVGLAGAALGGMASLKGNAGGNAVGSLLGVSGIVANVTLGKALESSLGITPVFVTNWPQSARSGESRSPGVVMIPGGGLKRGPKGRGRGLDLGSLLMQVVMLFSRGRFSLLPMPVDENGDVVESLDFSWLGHKQEVPGAAVTGKDASRLAALPTLTSLSEAPSPAPLADPVPLDAVVTKLDAILSSLAAFVAHPLQVTVNADIPWLHAELADAARREERRN</sequence>
<evidence type="ECO:0000313" key="2">
    <source>
        <dbReference type="EMBL" id="KJV30028.1"/>
    </source>
</evidence>
<protein>
    <recommendedName>
        <fullName evidence="4">Phage tail tape measure protein</fullName>
    </recommendedName>
</protein>
<evidence type="ECO:0000313" key="3">
    <source>
        <dbReference type="Proteomes" id="UP000033651"/>
    </source>
</evidence>
<dbReference type="OrthoDB" id="5462215at2"/>